<keyword evidence="3" id="KW-1185">Reference proteome</keyword>
<dbReference type="GO" id="GO:0032259">
    <property type="term" value="P:methylation"/>
    <property type="evidence" value="ECO:0007669"/>
    <property type="project" value="UniProtKB-KW"/>
</dbReference>
<evidence type="ECO:0000313" key="2">
    <source>
        <dbReference type="EMBL" id="TDP91993.1"/>
    </source>
</evidence>
<dbReference type="Pfam" id="PF13649">
    <property type="entry name" value="Methyltransf_25"/>
    <property type="match status" value="1"/>
</dbReference>
<dbReference type="SUPFAM" id="SSF53335">
    <property type="entry name" value="S-adenosyl-L-methionine-dependent methyltransferases"/>
    <property type="match status" value="1"/>
</dbReference>
<dbReference type="InterPro" id="IPR029063">
    <property type="entry name" value="SAM-dependent_MTases_sf"/>
</dbReference>
<dbReference type="CDD" id="cd02440">
    <property type="entry name" value="AdoMet_MTases"/>
    <property type="match status" value="1"/>
</dbReference>
<organism evidence="2 3">
    <name type="scientific">Labedaea rhizosphaerae</name>
    <dbReference type="NCBI Taxonomy" id="598644"/>
    <lineage>
        <taxon>Bacteria</taxon>
        <taxon>Bacillati</taxon>
        <taxon>Actinomycetota</taxon>
        <taxon>Actinomycetes</taxon>
        <taxon>Pseudonocardiales</taxon>
        <taxon>Pseudonocardiaceae</taxon>
        <taxon>Labedaea</taxon>
    </lineage>
</organism>
<dbReference type="Gene3D" id="3.40.50.150">
    <property type="entry name" value="Vaccinia Virus protein VP39"/>
    <property type="match status" value="1"/>
</dbReference>
<gene>
    <name evidence="2" type="ORF">EV186_108206</name>
</gene>
<accession>A0A4R6RYH5</accession>
<dbReference type="Proteomes" id="UP000295444">
    <property type="component" value="Unassembled WGS sequence"/>
</dbReference>
<dbReference type="PANTHER" id="PTHR43591:SF24">
    <property type="entry name" value="2-METHOXY-6-POLYPRENYL-1,4-BENZOQUINOL METHYLASE, MITOCHONDRIAL"/>
    <property type="match status" value="1"/>
</dbReference>
<proteinExistence type="predicted"/>
<name>A0A4R6RYH5_LABRH</name>
<keyword evidence="2" id="KW-0489">Methyltransferase</keyword>
<keyword evidence="2" id="KW-0808">Transferase</keyword>
<comment type="caution">
    <text evidence="2">The sequence shown here is derived from an EMBL/GenBank/DDBJ whole genome shotgun (WGS) entry which is preliminary data.</text>
</comment>
<feature type="domain" description="Methyltransferase" evidence="1">
    <location>
        <begin position="52"/>
        <end position="148"/>
    </location>
</feature>
<dbReference type="AlphaFoldDB" id="A0A4R6RYH5"/>
<dbReference type="GO" id="GO:0008168">
    <property type="term" value="F:methyltransferase activity"/>
    <property type="evidence" value="ECO:0007669"/>
    <property type="project" value="UniProtKB-KW"/>
</dbReference>
<reference evidence="2 3" key="1">
    <citation type="submission" date="2019-03" db="EMBL/GenBank/DDBJ databases">
        <title>Genomic Encyclopedia of Type Strains, Phase IV (KMG-IV): sequencing the most valuable type-strain genomes for metagenomic binning, comparative biology and taxonomic classification.</title>
        <authorList>
            <person name="Goeker M."/>
        </authorList>
    </citation>
    <scope>NUCLEOTIDE SEQUENCE [LARGE SCALE GENOMIC DNA]</scope>
    <source>
        <strain evidence="2 3">DSM 45361</strain>
    </source>
</reference>
<dbReference type="PANTHER" id="PTHR43591">
    <property type="entry name" value="METHYLTRANSFERASE"/>
    <property type="match status" value="1"/>
</dbReference>
<dbReference type="InterPro" id="IPR041698">
    <property type="entry name" value="Methyltransf_25"/>
</dbReference>
<dbReference type="EMBL" id="SNXZ01000008">
    <property type="protein sequence ID" value="TDP91993.1"/>
    <property type="molecule type" value="Genomic_DNA"/>
</dbReference>
<protein>
    <submittedName>
        <fullName evidence="2">Methyltransferase family protein</fullName>
    </submittedName>
</protein>
<evidence type="ECO:0000259" key="1">
    <source>
        <dbReference type="Pfam" id="PF13649"/>
    </source>
</evidence>
<sequence length="279" mass="30094">MTSTTANAAQWDAWDGATGDFWVDHADDFDRGVAAYTPALVRAAALEPGHRVLDVGCGTGVITRTAARLVTASGHAHGVDLSARMLELARRRAHDEHLTNTSFTQADAQVHPFDPAIVDVVVSRHGAMFFDDPVAAFANLARALKPGGRLVLLVWQAFDRNPFLHRILGALNPGTQGPPADGRPSPLSFADPARAEAVLTAAGFTAVDVQPEEQDMDFGPDVDTAFDYLTAQHAGLIAQLDPAARTEALRRLRVSLEQHYEPGRGVRYRSACWLITART</sequence>
<dbReference type="RefSeq" id="WP_243754435.1">
    <property type="nucleotide sequence ID" value="NZ_SNXZ01000008.1"/>
</dbReference>
<evidence type="ECO:0000313" key="3">
    <source>
        <dbReference type="Proteomes" id="UP000295444"/>
    </source>
</evidence>